<dbReference type="InterPro" id="IPR029071">
    <property type="entry name" value="Ubiquitin-like_domsf"/>
</dbReference>
<proteinExistence type="predicted"/>
<gene>
    <name evidence="2" type="ORF">OKIOD_LOCUS10088</name>
</gene>
<evidence type="ECO:0000313" key="3">
    <source>
        <dbReference type="Proteomes" id="UP001158576"/>
    </source>
</evidence>
<dbReference type="CDD" id="cd17039">
    <property type="entry name" value="Ubl_ubiquitin_like"/>
    <property type="match status" value="1"/>
</dbReference>
<evidence type="ECO:0000313" key="2">
    <source>
        <dbReference type="EMBL" id="CAG5104546.1"/>
    </source>
</evidence>
<dbReference type="SMART" id="SM00213">
    <property type="entry name" value="UBQ"/>
    <property type="match status" value="1"/>
</dbReference>
<dbReference type="InterPro" id="IPR000626">
    <property type="entry name" value="Ubiquitin-like_dom"/>
</dbReference>
<dbReference type="SUPFAM" id="SSF54236">
    <property type="entry name" value="Ubiquitin-like"/>
    <property type="match status" value="1"/>
</dbReference>
<evidence type="ECO:0000259" key="1">
    <source>
        <dbReference type="PROSITE" id="PS50053"/>
    </source>
</evidence>
<protein>
    <submittedName>
        <fullName evidence="2">Oidioi.mRNA.OKI2018_I69.chr1.g1323.t1.cds</fullName>
    </submittedName>
</protein>
<organism evidence="2 3">
    <name type="scientific">Oikopleura dioica</name>
    <name type="common">Tunicate</name>
    <dbReference type="NCBI Taxonomy" id="34765"/>
    <lineage>
        <taxon>Eukaryota</taxon>
        <taxon>Metazoa</taxon>
        <taxon>Chordata</taxon>
        <taxon>Tunicata</taxon>
        <taxon>Appendicularia</taxon>
        <taxon>Copelata</taxon>
        <taxon>Oikopleuridae</taxon>
        <taxon>Oikopleura</taxon>
    </lineage>
</organism>
<dbReference type="PROSITE" id="PS50053">
    <property type="entry name" value="UBIQUITIN_2"/>
    <property type="match status" value="1"/>
</dbReference>
<dbReference type="Gene3D" id="3.10.20.90">
    <property type="entry name" value="Phosphatidylinositol 3-kinase Catalytic Subunit, Chain A, domain 1"/>
    <property type="match status" value="1"/>
</dbReference>
<sequence length="187" mass="21430">MESDGETFKLIIKTMGDSSIPIEINGDAKILELKEKIQAALENIQNEDVLERDNQRIIFRGRLLNNDLKIKDIQNLEREGGVMHVVRLNIPAPGRNDPTAAQRENLEQMARNELVMAKIRSLETLLKNADQCVSYSQRNTNWNERRELQEPENLGEGVMSVKDFGNVAEDFGESMFHTFLQKSNFQQ</sequence>
<feature type="domain" description="Ubiquitin-like" evidence="1">
    <location>
        <begin position="8"/>
        <end position="72"/>
    </location>
</feature>
<keyword evidence="3" id="KW-1185">Reference proteome</keyword>
<name>A0ABN7SN27_OIKDI</name>
<dbReference type="Pfam" id="PF00240">
    <property type="entry name" value="ubiquitin"/>
    <property type="match status" value="1"/>
</dbReference>
<accession>A0ABN7SN27</accession>
<reference evidence="2 3" key="1">
    <citation type="submission" date="2021-04" db="EMBL/GenBank/DDBJ databases">
        <authorList>
            <person name="Bliznina A."/>
        </authorList>
    </citation>
    <scope>NUCLEOTIDE SEQUENCE [LARGE SCALE GENOMIC DNA]</scope>
</reference>
<dbReference type="Proteomes" id="UP001158576">
    <property type="component" value="Chromosome 1"/>
</dbReference>
<dbReference type="EMBL" id="OU015566">
    <property type="protein sequence ID" value="CAG5104546.1"/>
    <property type="molecule type" value="Genomic_DNA"/>
</dbReference>